<dbReference type="OrthoDB" id="147688at2"/>
<keyword evidence="2 7" id="KW-0813">Transport</keyword>
<dbReference type="PANTHER" id="PTHR43163:SF6">
    <property type="entry name" value="DIPEPTIDE TRANSPORT SYSTEM PERMEASE PROTEIN DPPB-RELATED"/>
    <property type="match status" value="1"/>
</dbReference>
<dbReference type="InterPro" id="IPR035906">
    <property type="entry name" value="MetI-like_sf"/>
</dbReference>
<evidence type="ECO:0000313" key="10">
    <source>
        <dbReference type="Proteomes" id="UP000267128"/>
    </source>
</evidence>
<dbReference type="GO" id="GO:0055085">
    <property type="term" value="P:transmembrane transport"/>
    <property type="evidence" value="ECO:0007669"/>
    <property type="project" value="InterPro"/>
</dbReference>
<feature type="transmembrane region" description="Helical" evidence="7">
    <location>
        <begin position="273"/>
        <end position="296"/>
    </location>
</feature>
<dbReference type="PANTHER" id="PTHR43163">
    <property type="entry name" value="DIPEPTIDE TRANSPORT SYSTEM PERMEASE PROTEIN DPPB-RELATED"/>
    <property type="match status" value="1"/>
</dbReference>
<reference evidence="9 10" key="1">
    <citation type="submission" date="2018-11" db="EMBL/GenBank/DDBJ databases">
        <authorList>
            <person name="Li F."/>
        </authorList>
    </citation>
    <scope>NUCLEOTIDE SEQUENCE [LARGE SCALE GENOMIC DNA]</scope>
    <source>
        <strain evidence="9 10">Gsoil 097</strain>
    </source>
</reference>
<keyword evidence="5 7" id="KW-1133">Transmembrane helix</keyword>
<dbReference type="GO" id="GO:0005886">
    <property type="term" value="C:plasma membrane"/>
    <property type="evidence" value="ECO:0007669"/>
    <property type="project" value="UniProtKB-SubCell"/>
</dbReference>
<name>A0A3N0CC37_9ACTN</name>
<dbReference type="PROSITE" id="PS50928">
    <property type="entry name" value="ABC_TM1"/>
    <property type="match status" value="1"/>
</dbReference>
<keyword evidence="3" id="KW-1003">Cell membrane</keyword>
<gene>
    <name evidence="9" type="ORF">EFK50_21220</name>
</gene>
<dbReference type="InterPro" id="IPR045621">
    <property type="entry name" value="BPD_transp_1_N"/>
</dbReference>
<evidence type="ECO:0000256" key="6">
    <source>
        <dbReference type="ARBA" id="ARBA00023136"/>
    </source>
</evidence>
<organism evidence="9 10">
    <name type="scientific">Nocardioides marmoriginsengisoli</name>
    <dbReference type="NCBI Taxonomy" id="661483"/>
    <lineage>
        <taxon>Bacteria</taxon>
        <taxon>Bacillati</taxon>
        <taxon>Actinomycetota</taxon>
        <taxon>Actinomycetes</taxon>
        <taxon>Propionibacteriales</taxon>
        <taxon>Nocardioidaceae</taxon>
        <taxon>Nocardioides</taxon>
    </lineage>
</organism>
<keyword evidence="4 7" id="KW-0812">Transmembrane</keyword>
<feature type="transmembrane region" description="Helical" evidence="7">
    <location>
        <begin position="99"/>
        <end position="122"/>
    </location>
</feature>
<dbReference type="Pfam" id="PF19300">
    <property type="entry name" value="BPD_transp_1_N"/>
    <property type="match status" value="1"/>
</dbReference>
<keyword evidence="6 7" id="KW-0472">Membrane</keyword>
<evidence type="ECO:0000256" key="5">
    <source>
        <dbReference type="ARBA" id="ARBA00022989"/>
    </source>
</evidence>
<dbReference type="RefSeq" id="WP_123229564.1">
    <property type="nucleotide sequence ID" value="NZ_RJSE01000009.1"/>
</dbReference>
<feature type="transmembrane region" description="Helical" evidence="7">
    <location>
        <begin position="173"/>
        <end position="192"/>
    </location>
</feature>
<evidence type="ECO:0000259" key="8">
    <source>
        <dbReference type="PROSITE" id="PS50928"/>
    </source>
</evidence>
<evidence type="ECO:0000256" key="3">
    <source>
        <dbReference type="ARBA" id="ARBA00022475"/>
    </source>
</evidence>
<feature type="transmembrane region" description="Helical" evidence="7">
    <location>
        <begin position="134"/>
        <end position="153"/>
    </location>
</feature>
<dbReference type="Gene3D" id="1.10.3720.10">
    <property type="entry name" value="MetI-like"/>
    <property type="match status" value="1"/>
</dbReference>
<evidence type="ECO:0000256" key="4">
    <source>
        <dbReference type="ARBA" id="ARBA00022692"/>
    </source>
</evidence>
<keyword evidence="10" id="KW-1185">Reference proteome</keyword>
<feature type="domain" description="ABC transmembrane type-1" evidence="8">
    <location>
        <begin position="95"/>
        <end position="296"/>
    </location>
</feature>
<dbReference type="CDD" id="cd06261">
    <property type="entry name" value="TM_PBP2"/>
    <property type="match status" value="1"/>
</dbReference>
<feature type="transmembrane region" description="Helical" evidence="7">
    <location>
        <begin position="231"/>
        <end position="253"/>
    </location>
</feature>
<dbReference type="AlphaFoldDB" id="A0A3N0CC37"/>
<evidence type="ECO:0000256" key="1">
    <source>
        <dbReference type="ARBA" id="ARBA00004651"/>
    </source>
</evidence>
<comment type="subcellular location">
    <subcellularLocation>
        <location evidence="1 7">Cell membrane</location>
        <topology evidence="1 7">Multi-pass membrane protein</topology>
    </subcellularLocation>
</comment>
<comment type="caution">
    <text evidence="9">The sequence shown here is derived from an EMBL/GenBank/DDBJ whole genome shotgun (WGS) entry which is preliminary data.</text>
</comment>
<evidence type="ECO:0000313" key="9">
    <source>
        <dbReference type="EMBL" id="RNL60811.1"/>
    </source>
</evidence>
<evidence type="ECO:0000256" key="7">
    <source>
        <dbReference type="RuleBase" id="RU363032"/>
    </source>
</evidence>
<dbReference type="SUPFAM" id="SSF161098">
    <property type="entry name" value="MetI-like"/>
    <property type="match status" value="1"/>
</dbReference>
<comment type="similarity">
    <text evidence="7">Belongs to the binding-protein-dependent transport system permease family.</text>
</comment>
<proteinExistence type="inferred from homology"/>
<dbReference type="Pfam" id="PF00528">
    <property type="entry name" value="BPD_transp_1"/>
    <property type="match status" value="1"/>
</dbReference>
<accession>A0A3N0CC37</accession>
<dbReference type="EMBL" id="RJSE01000009">
    <property type="protein sequence ID" value="RNL60811.1"/>
    <property type="molecule type" value="Genomic_DNA"/>
</dbReference>
<evidence type="ECO:0000256" key="2">
    <source>
        <dbReference type="ARBA" id="ARBA00022448"/>
    </source>
</evidence>
<sequence length="306" mass="32743">MALYIAKRVAQIVPLLLIIAFVVFIALEMAPGDPATLLLGQNATPAEVAKLNADLGLDRPVVVQYLSFVGDAVQGDLGQSYRSGRDVVSELSRTVGVSATLAITAMLLAIIVGVSVGIISAVKQYTWIDNVVRVGVLALVSVPVFWLAILLIIMFSVKLSLFPAFGWGTYDHLVLPALALSTYPLAVIARLTRSSMLEVLGSDYVRTARAAGMPERTVVLKYSLKNALGPVMTVIGLQFGALIGGAVLTETVFGIPGLGRLMVTAIEGRDYPLVRGAVLLGTVVFVLINLIVDVLYKWVDPRQREI</sequence>
<feature type="transmembrane region" description="Helical" evidence="7">
    <location>
        <begin position="12"/>
        <end position="30"/>
    </location>
</feature>
<dbReference type="InterPro" id="IPR000515">
    <property type="entry name" value="MetI-like"/>
</dbReference>
<protein>
    <submittedName>
        <fullName evidence="9">ABC transporter permease</fullName>
    </submittedName>
</protein>
<dbReference type="Proteomes" id="UP000267128">
    <property type="component" value="Unassembled WGS sequence"/>
</dbReference>